<dbReference type="InterPro" id="IPR025497">
    <property type="entry name" value="PatA-like_N"/>
</dbReference>
<dbReference type="Proteomes" id="UP000238823">
    <property type="component" value="Unassembled WGS sequence"/>
</dbReference>
<comment type="caution">
    <text evidence="3">The sequence shown here is derived from an EMBL/GenBank/DDBJ whole genome shotgun (WGS) entry which is preliminary data.</text>
</comment>
<evidence type="ECO:0000259" key="2">
    <source>
        <dbReference type="Pfam" id="PF14332"/>
    </source>
</evidence>
<feature type="region of interest" description="Disordered" evidence="1">
    <location>
        <begin position="360"/>
        <end position="396"/>
    </location>
</feature>
<dbReference type="RefSeq" id="WP_181233729.1">
    <property type="nucleotide sequence ID" value="NZ_PVNL01000054.1"/>
</dbReference>
<organism evidence="3 4">
    <name type="scientific">Enhygromyxa salina</name>
    <dbReference type="NCBI Taxonomy" id="215803"/>
    <lineage>
        <taxon>Bacteria</taxon>
        <taxon>Pseudomonadati</taxon>
        <taxon>Myxococcota</taxon>
        <taxon>Polyangia</taxon>
        <taxon>Nannocystales</taxon>
        <taxon>Nannocystaceae</taxon>
        <taxon>Enhygromyxa</taxon>
    </lineage>
</organism>
<accession>A0A2S9YQV5</accession>
<proteinExistence type="predicted"/>
<evidence type="ECO:0000256" key="1">
    <source>
        <dbReference type="SAM" id="MobiDB-lite"/>
    </source>
</evidence>
<feature type="domain" description="PatA-like N-terminal" evidence="2">
    <location>
        <begin position="134"/>
        <end position="216"/>
    </location>
</feature>
<dbReference type="InterPro" id="IPR011006">
    <property type="entry name" value="CheY-like_superfamily"/>
</dbReference>
<dbReference type="AlphaFoldDB" id="A0A2S9YQV5"/>
<protein>
    <recommendedName>
        <fullName evidence="2">PatA-like N-terminal domain-containing protein</fullName>
    </recommendedName>
</protein>
<feature type="compositionally biased region" description="Basic and acidic residues" evidence="1">
    <location>
        <begin position="385"/>
        <end position="396"/>
    </location>
</feature>
<gene>
    <name evidence="3" type="ORF">ENSA7_28350</name>
</gene>
<name>A0A2S9YQV5_9BACT</name>
<dbReference type="SUPFAM" id="SSF52172">
    <property type="entry name" value="CheY-like"/>
    <property type="match status" value="1"/>
</dbReference>
<dbReference type="EMBL" id="PVNL01000054">
    <property type="protein sequence ID" value="PRQ07442.1"/>
    <property type="molecule type" value="Genomic_DNA"/>
</dbReference>
<sequence length="396" mass="41548">MTSNPSLTLLIAAHDPTQGAALAEMVQNLRPGVQVVQFGEGEGAGEVGGEVTLAMVVEQGGDEQLGELSSRVRARHPGISLVVIAARFDDRAIDIAAQVGAAAIVPSPCEPGALLRVLKTQERKIDFSGRCGAVETGELLRLHASALSSGILHLRVGERSGAIHLEDGQPVHAHCEGMRGPDAVRELLSWTGGKATWIAGRSASARTIVGRIEGLLERELGDAQRSRDLLDEAPLDVLDKIQRLAQTPDILAAYLLRNTEIIAGTNDSTLDEVVVGRALARLAQVFHDIEDQQGDGAGSEIQATVGEHRLVVDRLGPSRLGFQVGVVVRQATPVCKSLRRLLRQIDRSFRKSLAASARKQAAAGSGSSGSGSSGAGPASSGPLDADTRETTGLRVA</sequence>
<reference evidence="3 4" key="1">
    <citation type="submission" date="2018-03" db="EMBL/GenBank/DDBJ databases">
        <title>Draft Genome Sequences of the Obligatory Marine Myxobacteria Enhygromyxa salina SWB007.</title>
        <authorList>
            <person name="Poehlein A."/>
            <person name="Moghaddam J.A."/>
            <person name="Harms H."/>
            <person name="Alanjari M."/>
            <person name="Koenig G.M."/>
            <person name="Daniel R."/>
            <person name="Schaeberle T.F."/>
        </authorList>
    </citation>
    <scope>NUCLEOTIDE SEQUENCE [LARGE SCALE GENOMIC DNA]</scope>
    <source>
        <strain evidence="3 4">SWB007</strain>
    </source>
</reference>
<evidence type="ECO:0000313" key="4">
    <source>
        <dbReference type="Proteomes" id="UP000238823"/>
    </source>
</evidence>
<dbReference type="Pfam" id="PF14332">
    <property type="entry name" value="DUF4388"/>
    <property type="match status" value="1"/>
</dbReference>
<evidence type="ECO:0000313" key="3">
    <source>
        <dbReference type="EMBL" id="PRQ07442.1"/>
    </source>
</evidence>